<organism evidence="1 2">
    <name type="scientific">Microcystis aeruginosa PCC 7806SL</name>
    <dbReference type="NCBI Taxonomy" id="1903187"/>
    <lineage>
        <taxon>Bacteria</taxon>
        <taxon>Bacillati</taxon>
        <taxon>Cyanobacteriota</taxon>
        <taxon>Cyanophyceae</taxon>
        <taxon>Oscillatoriophycideae</taxon>
        <taxon>Chroococcales</taxon>
        <taxon>Microcystaceae</taxon>
        <taxon>Microcystis</taxon>
    </lineage>
</organism>
<sequence>MQFALSNGRVIFTQDTDFLRINQLARCFKSEKFPSIRPNLIETIAHWLNNAIAEP</sequence>
<dbReference type="EMBL" id="CP020771">
    <property type="protein sequence ID" value="ARI80229.1"/>
    <property type="molecule type" value="Genomic_DNA"/>
</dbReference>
<evidence type="ECO:0000313" key="2">
    <source>
        <dbReference type="Proteomes" id="UP000192439"/>
    </source>
</evidence>
<evidence type="ECO:0008006" key="3">
    <source>
        <dbReference type="Google" id="ProtNLM"/>
    </source>
</evidence>
<protein>
    <recommendedName>
        <fullName evidence="3">DUF5615 domain-containing protein</fullName>
    </recommendedName>
</protein>
<dbReference type="AlphaFoldDB" id="A0AB33BH25"/>
<name>A0AB33BH25_MICA7</name>
<accession>A0AB33BH25</accession>
<evidence type="ECO:0000313" key="1">
    <source>
        <dbReference type="EMBL" id="ARI80229.1"/>
    </source>
</evidence>
<keyword evidence="2" id="KW-1185">Reference proteome</keyword>
<proteinExistence type="predicted"/>
<gene>
    <name evidence="1" type="ORF">BH695_0948</name>
</gene>
<dbReference type="Proteomes" id="UP000192439">
    <property type="component" value="Chromosome"/>
</dbReference>
<reference evidence="1 2" key="1">
    <citation type="journal article" date="2018" name="Harmful Algae">
        <title>The highly heterogeneous methylated genomes and diverse restriction-modification systems of bloom-forming Microcystis.</title>
        <authorList>
            <person name="Zhao L."/>
            <person name="Song Y."/>
            <person name="Li L."/>
            <person name="Gan N."/>
            <person name="Brand J.J."/>
            <person name="Song L."/>
        </authorList>
    </citation>
    <scope>NUCLEOTIDE SEQUENCE [LARGE SCALE GENOMIC DNA]</scope>
    <source>
        <strain evidence="1 2">PCC 7806SL</strain>
    </source>
</reference>